<accession>A0AAD9E8J0</accession>
<evidence type="ECO:0000256" key="1">
    <source>
        <dbReference type="SAM" id="MobiDB-lite"/>
    </source>
</evidence>
<feature type="compositionally biased region" description="Basic and acidic residues" evidence="1">
    <location>
        <begin position="217"/>
        <end position="227"/>
    </location>
</feature>
<sequence length="403" mass="44818">MENDAFAGALNPGRPEYKYTDREGGCSKISEEFDNFHLPLDGQVEWEESEKLIKEGVDLIRSIQDGKYALKNHELVDPSTVRLFPAVKANTSHLPGTEEDAIKVDVRHWTNAVDEIIRASESQLPKKVSWWLSESSGSVAGVNKANTATTTQIAIDSILLAIRNVMATQQDGNYSTPGTRRASTAPRAQPAVDATVEVADPAVRVIVSGQLDNLRKWAKREPVEPPKRGRGQSSKFPSVGDNPNITGIRKNARQATPLNAGNLHLLKQGFGYILQHRIRCVELTDSIGSVFLEALGLKIDEFTTSPELFRQALKSGPIGAGKLRVTAIEQHQREHIIAARVAFRDRARRGVPDNIVSEGPQPRPADHYRKHEFTDDEIPQMEELMYGVWLSPKRKKRSVSREE</sequence>
<protein>
    <submittedName>
        <fullName evidence="2">Uncharacterized protein</fullName>
    </submittedName>
</protein>
<name>A0AAD9E8J0_9PEZI</name>
<proteinExistence type="predicted"/>
<dbReference type="AlphaFoldDB" id="A0AAD9E8J0"/>
<feature type="compositionally biased region" description="Polar residues" evidence="1">
    <location>
        <begin position="231"/>
        <end position="245"/>
    </location>
</feature>
<reference evidence="2" key="1">
    <citation type="submission" date="2023-01" db="EMBL/GenBank/DDBJ databases">
        <title>Colletotrichum chrysophilum M932 genome sequence.</title>
        <authorList>
            <person name="Baroncelli R."/>
        </authorList>
    </citation>
    <scope>NUCLEOTIDE SEQUENCE</scope>
    <source>
        <strain evidence="2">M932</strain>
    </source>
</reference>
<dbReference type="Proteomes" id="UP001243330">
    <property type="component" value="Unassembled WGS sequence"/>
</dbReference>
<evidence type="ECO:0000313" key="3">
    <source>
        <dbReference type="Proteomes" id="UP001243330"/>
    </source>
</evidence>
<comment type="caution">
    <text evidence="2">The sequence shown here is derived from an EMBL/GenBank/DDBJ whole genome shotgun (WGS) entry which is preliminary data.</text>
</comment>
<gene>
    <name evidence="2" type="ORF">CCHR01_18027</name>
</gene>
<feature type="region of interest" description="Disordered" evidence="1">
    <location>
        <begin position="217"/>
        <end position="247"/>
    </location>
</feature>
<keyword evidence="3" id="KW-1185">Reference proteome</keyword>
<evidence type="ECO:0000313" key="2">
    <source>
        <dbReference type="EMBL" id="KAK1839355.1"/>
    </source>
</evidence>
<organism evidence="2 3">
    <name type="scientific">Colletotrichum chrysophilum</name>
    <dbReference type="NCBI Taxonomy" id="1836956"/>
    <lineage>
        <taxon>Eukaryota</taxon>
        <taxon>Fungi</taxon>
        <taxon>Dikarya</taxon>
        <taxon>Ascomycota</taxon>
        <taxon>Pezizomycotina</taxon>
        <taxon>Sordariomycetes</taxon>
        <taxon>Hypocreomycetidae</taxon>
        <taxon>Glomerellales</taxon>
        <taxon>Glomerellaceae</taxon>
        <taxon>Colletotrichum</taxon>
        <taxon>Colletotrichum gloeosporioides species complex</taxon>
    </lineage>
</organism>
<dbReference type="EMBL" id="JAQOWY010000685">
    <property type="protein sequence ID" value="KAK1839355.1"/>
    <property type="molecule type" value="Genomic_DNA"/>
</dbReference>
<feature type="compositionally biased region" description="Polar residues" evidence="1">
    <location>
        <begin position="170"/>
        <end position="182"/>
    </location>
</feature>
<feature type="region of interest" description="Disordered" evidence="1">
    <location>
        <begin position="170"/>
        <end position="189"/>
    </location>
</feature>